<keyword evidence="2" id="KW-0472">Membrane</keyword>
<feature type="transmembrane region" description="Helical" evidence="2">
    <location>
        <begin position="66"/>
        <end position="85"/>
    </location>
</feature>
<name>K6Q0U1_9FIRM</name>
<dbReference type="OrthoDB" id="9971149at2"/>
<dbReference type="RefSeq" id="WP_006904528.1">
    <property type="nucleotide sequence ID" value="NZ_JH976535.1"/>
</dbReference>
<gene>
    <name evidence="3" type="ORF">ThesuDRAFT_02247</name>
</gene>
<keyword evidence="2" id="KW-1133">Transmembrane helix</keyword>
<dbReference type="STRING" id="867903.ThesuDRAFT_02247"/>
<reference evidence="3" key="1">
    <citation type="submission" date="2010-10" db="EMBL/GenBank/DDBJ databases">
        <authorList>
            <consortium name="US DOE Joint Genome Institute (JGI-PGF)"/>
            <person name="Lucas S."/>
            <person name="Copeland A."/>
            <person name="Lapidus A."/>
            <person name="Bruce D."/>
            <person name="Goodwin L."/>
            <person name="Pitluck S."/>
            <person name="Kyrpides N."/>
            <person name="Mavromatis K."/>
            <person name="Detter J.C."/>
            <person name="Han C."/>
            <person name="Land M."/>
            <person name="Hauser L."/>
            <person name="Markowitz V."/>
            <person name="Cheng J.-F."/>
            <person name="Hugenholtz P."/>
            <person name="Woyke T."/>
            <person name="Wu D."/>
            <person name="Pukall R."/>
            <person name="Wahrenburg C."/>
            <person name="Brambilla E."/>
            <person name="Klenk H.-P."/>
            <person name="Eisen J.A."/>
        </authorList>
    </citation>
    <scope>NUCLEOTIDE SEQUENCE [LARGE SCALE GENOMIC DNA]</scope>
    <source>
        <strain evidence="3">DSM 13965</strain>
    </source>
</reference>
<reference evidence="3" key="2">
    <citation type="submission" date="2012-10" db="EMBL/GenBank/DDBJ databases">
        <title>Improved high-quality draft of Thermaerobacter subterraneus C21, DSM 13965.</title>
        <authorList>
            <consortium name="DOE Joint Genome Institute"/>
            <person name="Eisen J."/>
            <person name="Huntemann M."/>
            <person name="Wei C.-L."/>
            <person name="Han J."/>
            <person name="Detter J.C."/>
            <person name="Han C."/>
            <person name="Tapia R."/>
            <person name="Chen A."/>
            <person name="Kyrpides N."/>
            <person name="Mavromatis K."/>
            <person name="Markowitz V."/>
            <person name="Szeto E."/>
            <person name="Ivanova N."/>
            <person name="Mikhailova N."/>
            <person name="Ovchinnikova G."/>
            <person name="Pagani I."/>
            <person name="Pati A."/>
            <person name="Goodwin L."/>
            <person name="Nordberg H.P."/>
            <person name="Cantor M.N."/>
            <person name="Hua S.X."/>
            <person name="Woyke T."/>
            <person name="Eisen J."/>
            <person name="Klenk H.-P."/>
        </authorList>
    </citation>
    <scope>NUCLEOTIDE SEQUENCE [LARGE SCALE GENOMIC DNA]</scope>
    <source>
        <strain evidence="3">DSM 13965</strain>
    </source>
</reference>
<evidence type="ECO:0000256" key="1">
    <source>
        <dbReference type="SAM" id="MobiDB-lite"/>
    </source>
</evidence>
<protein>
    <recommendedName>
        <fullName evidence="5">NERD domain-containing protein</fullName>
    </recommendedName>
</protein>
<dbReference type="EMBL" id="AENY02000003">
    <property type="protein sequence ID" value="EKP94509.1"/>
    <property type="molecule type" value="Genomic_DNA"/>
</dbReference>
<keyword evidence="4" id="KW-1185">Reference proteome</keyword>
<keyword evidence="2" id="KW-0812">Transmembrane</keyword>
<dbReference type="AlphaFoldDB" id="K6Q0U1"/>
<dbReference type="HOGENOM" id="CLU_1000898_0_0_9"/>
<feature type="transmembrane region" description="Helical" evidence="2">
    <location>
        <begin position="35"/>
        <end position="54"/>
    </location>
</feature>
<feature type="compositionally biased region" description="Low complexity" evidence="1">
    <location>
        <begin position="1"/>
        <end position="18"/>
    </location>
</feature>
<evidence type="ECO:0000313" key="4">
    <source>
        <dbReference type="Proteomes" id="UP000005710"/>
    </source>
</evidence>
<comment type="caution">
    <text evidence="3">The sequence shown here is derived from an EMBL/GenBank/DDBJ whole genome shotgun (WGS) entry which is preliminary data.</text>
</comment>
<feature type="region of interest" description="Disordered" evidence="1">
    <location>
        <begin position="1"/>
        <end position="22"/>
    </location>
</feature>
<feature type="compositionally biased region" description="Low complexity" evidence="1">
    <location>
        <begin position="246"/>
        <end position="265"/>
    </location>
</feature>
<evidence type="ECO:0000256" key="2">
    <source>
        <dbReference type="SAM" id="Phobius"/>
    </source>
</evidence>
<organism evidence="3 4">
    <name type="scientific">Thermaerobacter subterraneus DSM 13965</name>
    <dbReference type="NCBI Taxonomy" id="867903"/>
    <lineage>
        <taxon>Bacteria</taxon>
        <taxon>Bacillati</taxon>
        <taxon>Bacillota</taxon>
        <taxon>Clostridia</taxon>
        <taxon>Eubacteriales</taxon>
        <taxon>Clostridiales Family XVII. Incertae Sedis</taxon>
        <taxon>Thermaerobacter</taxon>
    </lineage>
</organism>
<evidence type="ECO:0000313" key="3">
    <source>
        <dbReference type="EMBL" id="EKP94509.1"/>
    </source>
</evidence>
<evidence type="ECO:0008006" key="5">
    <source>
        <dbReference type="Google" id="ProtNLM"/>
    </source>
</evidence>
<feature type="region of interest" description="Disordered" evidence="1">
    <location>
        <begin position="240"/>
        <end position="265"/>
    </location>
</feature>
<sequence length="265" mass="27576">MGGSSSTAGPAAATPVAGNRQGWIGTPLQPPSLPWGWAAACLAFGWGAGSLFRLRQLTGVNILDMFGFWCLVGAGLAAARFFTLLQVADGRRRLLDAVDQLPPGILRVALPAAHRGPAGRGGAEILLVGSNRAWVLGTLDLSAAARPRSARKHLRRACDLLQARTRSLGESLAAAGLTWPEPLQPVLVLTRRPAGGPVLEHGCWQLNPEHLGRLVLPSAEAQGSPHVTERLAAWYATAAAGEPSRPADASGAAGRRGQAGNPSRS</sequence>
<proteinExistence type="predicted"/>
<accession>K6Q0U1</accession>
<dbReference type="Proteomes" id="UP000005710">
    <property type="component" value="Unassembled WGS sequence"/>
</dbReference>